<dbReference type="GO" id="GO:0006355">
    <property type="term" value="P:regulation of DNA-templated transcription"/>
    <property type="evidence" value="ECO:0007669"/>
    <property type="project" value="InterPro"/>
</dbReference>
<proteinExistence type="predicted"/>
<dbReference type="PANTHER" id="PTHR32071:SF38">
    <property type="entry name" value="PSP OPERON TRANSCRIPTIONAL ACTIVATOR"/>
    <property type="match status" value="1"/>
</dbReference>
<dbReference type="Pfam" id="PF00874">
    <property type="entry name" value="PRD"/>
    <property type="match status" value="1"/>
</dbReference>
<dbReference type="Gene3D" id="3.40.50.510">
    <property type="entry name" value="Phosphotransferase system, mannose-type IIA component"/>
    <property type="match status" value="1"/>
</dbReference>
<dbReference type="SUPFAM" id="SSF52540">
    <property type="entry name" value="P-loop containing nucleoside triphosphate hydrolases"/>
    <property type="match status" value="1"/>
</dbReference>
<gene>
    <name evidence="7" type="ORF">MKC95_06845</name>
</gene>
<dbReference type="Pfam" id="PF00158">
    <property type="entry name" value="Sigma54_activat"/>
    <property type="match status" value="1"/>
</dbReference>
<evidence type="ECO:0000259" key="5">
    <source>
        <dbReference type="PROSITE" id="PS51096"/>
    </source>
</evidence>
<evidence type="ECO:0000256" key="1">
    <source>
        <dbReference type="ARBA" id="ARBA00022679"/>
    </source>
</evidence>
<dbReference type="EMBL" id="JAKTMA010000009">
    <property type="protein sequence ID" value="MCR0232481.1"/>
    <property type="molecule type" value="Genomic_DNA"/>
</dbReference>
<dbReference type="PROSITE" id="PS51096">
    <property type="entry name" value="PTS_EIIA_TYPE_4"/>
    <property type="match status" value="1"/>
</dbReference>
<dbReference type="GO" id="GO:0016020">
    <property type="term" value="C:membrane"/>
    <property type="evidence" value="ECO:0007669"/>
    <property type="project" value="InterPro"/>
</dbReference>
<dbReference type="GO" id="GO:0016740">
    <property type="term" value="F:transferase activity"/>
    <property type="evidence" value="ECO:0007669"/>
    <property type="project" value="UniProtKB-KW"/>
</dbReference>
<dbReference type="Gene3D" id="1.10.1790.10">
    <property type="entry name" value="PRD domain"/>
    <property type="match status" value="1"/>
</dbReference>
<dbReference type="RefSeq" id="WP_008816995.1">
    <property type="nucleotide sequence ID" value="NZ_AP025565.1"/>
</dbReference>
<feature type="domain" description="PRD" evidence="6">
    <location>
        <begin position="796"/>
        <end position="902"/>
    </location>
</feature>
<keyword evidence="1" id="KW-0808">Transferase</keyword>
<comment type="caution">
    <text evidence="7">The sequence shown here is derived from an EMBL/GenBank/DDBJ whole genome shotgun (WGS) entry which is preliminary data.</text>
</comment>
<dbReference type="PANTHER" id="PTHR32071">
    <property type="entry name" value="TRANSCRIPTIONAL REGULATORY PROTEIN"/>
    <property type="match status" value="1"/>
</dbReference>
<feature type="domain" description="Sigma-54 factor interaction" evidence="4">
    <location>
        <begin position="109"/>
        <end position="328"/>
    </location>
</feature>
<dbReference type="PROSITE" id="PS50045">
    <property type="entry name" value="SIGMA54_INTERACT_4"/>
    <property type="match status" value="1"/>
</dbReference>
<dbReference type="GO" id="GO:0005524">
    <property type="term" value="F:ATP binding"/>
    <property type="evidence" value="ECO:0007669"/>
    <property type="project" value="UniProtKB-KW"/>
</dbReference>
<dbReference type="SUPFAM" id="SSF53062">
    <property type="entry name" value="PTS system fructose IIA component-like"/>
    <property type="match status" value="1"/>
</dbReference>
<name>A0A175A5V7_CLOIN</name>
<evidence type="ECO:0000256" key="3">
    <source>
        <dbReference type="ARBA" id="ARBA00022840"/>
    </source>
</evidence>
<dbReference type="InterPro" id="IPR011608">
    <property type="entry name" value="PRD"/>
</dbReference>
<dbReference type="CDD" id="cd00009">
    <property type="entry name" value="AAA"/>
    <property type="match status" value="1"/>
</dbReference>
<dbReference type="InterPro" id="IPR027417">
    <property type="entry name" value="P-loop_NTPase"/>
</dbReference>
<reference evidence="7" key="1">
    <citation type="journal article" date="2022" name="Clin. Infect. Dis.">
        <title>Association between Clostridium innocuum and antibiotic-associated diarrhea in adults and children: A cross-sectional study and comparative genomics analysis.</title>
        <authorList>
            <person name="Cherny K.E."/>
            <person name="Muscat E.B."/>
            <person name="Balaji A."/>
            <person name="Mukherjee J."/>
            <person name="Ozer E.A."/>
            <person name="Angarone M.P."/>
            <person name="Hauser A.R."/>
            <person name="Sichel J.S."/>
            <person name="Amponsah E."/>
            <person name="Kociolek L.K."/>
        </authorList>
    </citation>
    <scope>NUCLEOTIDE SEQUENCE</scope>
    <source>
        <strain evidence="7">NU1-AC-029v</strain>
    </source>
</reference>
<evidence type="ECO:0000313" key="7">
    <source>
        <dbReference type="EMBL" id="MCR0232481.1"/>
    </source>
</evidence>
<evidence type="ECO:0000259" key="6">
    <source>
        <dbReference type="PROSITE" id="PS51372"/>
    </source>
</evidence>
<dbReference type="InterPro" id="IPR036662">
    <property type="entry name" value="PTS_EIIA_man-typ_sf"/>
</dbReference>
<dbReference type="InterPro" id="IPR004701">
    <property type="entry name" value="PTS_EIIA_man-typ"/>
</dbReference>
<dbReference type="SUPFAM" id="SSF63520">
    <property type="entry name" value="PTS-regulatory domain, PRD"/>
    <property type="match status" value="1"/>
</dbReference>
<evidence type="ECO:0000256" key="2">
    <source>
        <dbReference type="ARBA" id="ARBA00022741"/>
    </source>
</evidence>
<organism evidence="7 8">
    <name type="scientific">Clostridium innocuum</name>
    <dbReference type="NCBI Taxonomy" id="1522"/>
    <lineage>
        <taxon>Bacteria</taxon>
        <taxon>Bacillati</taxon>
        <taxon>Bacillota</taxon>
        <taxon>Clostridia</taxon>
        <taxon>Eubacteriales</taxon>
        <taxon>Clostridiaceae</taxon>
        <taxon>Clostridium</taxon>
    </lineage>
</organism>
<keyword evidence="2" id="KW-0547">Nucleotide-binding</keyword>
<keyword evidence="3" id="KW-0067">ATP-binding</keyword>
<dbReference type="AlphaFoldDB" id="A0A175A5V7"/>
<dbReference type="InterPro" id="IPR036634">
    <property type="entry name" value="PRD_sf"/>
</dbReference>
<evidence type="ECO:0000259" key="4">
    <source>
        <dbReference type="PROSITE" id="PS50045"/>
    </source>
</evidence>
<dbReference type="Pfam" id="PF03610">
    <property type="entry name" value="EIIA-man"/>
    <property type="match status" value="1"/>
</dbReference>
<accession>A0A175A5V7</accession>
<dbReference type="GO" id="GO:0009401">
    <property type="term" value="P:phosphoenolpyruvate-dependent sugar phosphotransferase system"/>
    <property type="evidence" value="ECO:0007669"/>
    <property type="project" value="InterPro"/>
</dbReference>
<sequence>MTISTKNEILDHLLSKKVEPDLRNIEEFSAHILSSELHISRSLASQYLNGFVKEGLLIKIATRPVYFLSRKNIEEQFQVQFKESMFYSVEDFLDTLSKKTCIKRNFMKMIGYDTSLHTVIDQLKSALKYPPNGLPVILYGEKGSGKSLMCQKMFEYGQDAGIIPEQALLQKYKVLEQDMQLAEQLLGTEVKKGLLEQCEGGILYLTQAQNLSKHDQQLLMRILEDGGFIRGGIRITLRTRIILSLDEDYQKYLDYDLIQCFPIICRMPNLDERYQDDKEELIIHFFKQQSWKLGRYLLVSKNLIHILLTRTYKRNIDELKRTVEDVCARANSEEETTDQLYIRMYQLPDSILMDLGEQDYMEEQVEYVDISSFKRNEESRKLLELFETILNRVPKDESTSMISYVKELNGVLTQYCSAIAYNEKYTNQQILALEHTIRNILNRVLTTYNVSIPYHCSPLFAACIYGRQSHNRILEEWKQEHAYEISKCLSLLEKQYPQGYLICEKLSYALLANLELGFDDMEKVILMIHLGFYHEHAHQNKYLSIIIAHGYSTASSMAEAINSLLGSYLFEAFDMPLDTSMPDIADRLKRYIDRYTIKNDILLLVDMGSLEHIDEQLTMIDNKNIGIINNVSTRLALDIGESILQGADMESLLRKAAEHSTSTYTLVENKQKKDLIIFISDNGIKMANRMRELFADSLPKAIDIEMLSIDLLDFRNEDYMNEIAKEYNILFVSGICSSIDCPKQFISLEDLITSNQLDYLRTLLNKYLTIEDIDTFTRNLIHNFSLGNALDTLSILDAKKLLEFVEGAVNQMQLQLDRRFYGNTLAGLYIHLCCMIERLVTKEPITNHEGLQQFEKENRKFIEIVRRSFTKVCSHYGVELSMSEISYLYDYIKEDKLHGTQEGDF</sequence>
<feature type="domain" description="PTS EIIA type-4" evidence="5">
    <location>
        <begin position="541"/>
        <end position="664"/>
    </location>
</feature>
<protein>
    <submittedName>
        <fullName evidence="7">PRD domain-containing protein</fullName>
    </submittedName>
</protein>
<dbReference type="Proteomes" id="UP001203972">
    <property type="component" value="Unassembled WGS sequence"/>
</dbReference>
<evidence type="ECO:0000313" key="8">
    <source>
        <dbReference type="Proteomes" id="UP001203972"/>
    </source>
</evidence>
<dbReference type="InterPro" id="IPR002078">
    <property type="entry name" value="Sigma_54_int"/>
</dbReference>
<dbReference type="Gene3D" id="3.40.50.300">
    <property type="entry name" value="P-loop containing nucleotide triphosphate hydrolases"/>
    <property type="match status" value="1"/>
</dbReference>
<dbReference type="PROSITE" id="PS51372">
    <property type="entry name" value="PRD_2"/>
    <property type="match status" value="1"/>
</dbReference>